<evidence type="ECO:0000313" key="4">
    <source>
        <dbReference type="EMBL" id="QJA86155.1"/>
    </source>
</evidence>
<evidence type="ECO:0000259" key="2">
    <source>
        <dbReference type="SMART" id="SM00507"/>
    </source>
</evidence>
<dbReference type="EMBL" id="MT142618">
    <property type="protein sequence ID" value="QJA86155.1"/>
    <property type="molecule type" value="Genomic_DNA"/>
</dbReference>
<dbReference type="SMART" id="SM00496">
    <property type="entry name" value="IENR2"/>
    <property type="match status" value="1"/>
</dbReference>
<evidence type="ECO:0008006" key="5">
    <source>
        <dbReference type="Google" id="ProtNLM"/>
    </source>
</evidence>
<gene>
    <name evidence="3" type="ORF">MM415A04194_0009</name>
    <name evidence="4" type="ORF">MM415B02123_0014</name>
</gene>
<dbReference type="SUPFAM" id="SSF64496">
    <property type="entry name" value="DNA-binding domain of intron-encoded endonucleases"/>
    <property type="match status" value="1"/>
</dbReference>
<feature type="domain" description="Nuclease associated modular" evidence="1">
    <location>
        <begin position="69"/>
        <end position="85"/>
    </location>
</feature>
<evidence type="ECO:0000259" key="1">
    <source>
        <dbReference type="SMART" id="SM00496"/>
    </source>
</evidence>
<feature type="domain" description="HNH nuclease" evidence="2">
    <location>
        <begin position="159"/>
        <end position="216"/>
    </location>
</feature>
<dbReference type="GO" id="GO:0003677">
    <property type="term" value="F:DNA binding"/>
    <property type="evidence" value="ECO:0007669"/>
    <property type="project" value="InterPro"/>
</dbReference>
<accession>A0A6M3KY62</accession>
<name>A0A6M3KY62_9ZZZZ</name>
<dbReference type="Pfam" id="PF07460">
    <property type="entry name" value="NUMOD3"/>
    <property type="match status" value="1"/>
</dbReference>
<organism evidence="4">
    <name type="scientific">viral metagenome</name>
    <dbReference type="NCBI Taxonomy" id="1070528"/>
    <lineage>
        <taxon>unclassified sequences</taxon>
        <taxon>metagenomes</taxon>
        <taxon>organismal metagenomes</taxon>
    </lineage>
</organism>
<dbReference type="InterPro" id="IPR003611">
    <property type="entry name" value="NUMOD3"/>
</dbReference>
<dbReference type="SMART" id="SM00507">
    <property type="entry name" value="HNHc"/>
    <property type="match status" value="1"/>
</dbReference>
<dbReference type="AlphaFoldDB" id="A0A6M3KY62"/>
<dbReference type="InterPro" id="IPR003615">
    <property type="entry name" value="HNH_nuc"/>
</dbReference>
<protein>
    <recommendedName>
        <fullName evidence="5">HNH nuclease domain-containing protein</fullName>
    </recommendedName>
</protein>
<evidence type="ECO:0000313" key="3">
    <source>
        <dbReference type="EMBL" id="QJA69893.1"/>
    </source>
</evidence>
<reference evidence="4" key="1">
    <citation type="submission" date="2020-03" db="EMBL/GenBank/DDBJ databases">
        <title>The deep terrestrial virosphere.</title>
        <authorList>
            <person name="Holmfeldt K."/>
            <person name="Nilsson E."/>
            <person name="Simone D."/>
            <person name="Lopez-Fernandez M."/>
            <person name="Wu X."/>
            <person name="de Brujin I."/>
            <person name="Lundin D."/>
            <person name="Andersson A."/>
            <person name="Bertilsson S."/>
            <person name="Dopson M."/>
        </authorList>
    </citation>
    <scope>NUCLEOTIDE SEQUENCE</scope>
    <source>
        <strain evidence="3">MM415A04194</strain>
        <strain evidence="4">MM415B02123</strain>
    </source>
</reference>
<proteinExistence type="predicted"/>
<dbReference type="CDD" id="cd00085">
    <property type="entry name" value="HNHc"/>
    <property type="match status" value="1"/>
</dbReference>
<sequence length="236" mass="28166">MKKKYYCKDCHKNKISYITFKYGKGRCLHCCRLGVRNVNFGGNFSKKHIINLSNSQKIRLSNPKNNPMYGKHHTEETKQQISISKILKKVHKGKNNSNYKHGKCGKKYYCEICNKTLSGYRSNLCHSCSTKKRFLNPKNHPSYIDGRSFEDYPKEFNQFLRNRIRERDNYTCQNCSMTEEEHLIIYGRNLEVHHIDYNRKNCKEDNLITLCKQCNIRANKNRDYWKEIYGRKAYSF</sequence>
<dbReference type="EMBL" id="MT141745">
    <property type="protein sequence ID" value="QJA69893.1"/>
    <property type="molecule type" value="Genomic_DNA"/>
</dbReference>